<dbReference type="InterPro" id="IPR008538">
    <property type="entry name" value="Uma2"/>
</dbReference>
<comment type="caution">
    <text evidence="2">The sequence shown here is derived from an EMBL/GenBank/DDBJ whole genome shotgun (WGS) entry which is preliminary data.</text>
</comment>
<gene>
    <name evidence="2" type="ORF">H6G83_01955</name>
</gene>
<organism evidence="2 3">
    <name type="scientific">Anabaena azotica FACHB-119</name>
    <dbReference type="NCBI Taxonomy" id="947527"/>
    <lineage>
        <taxon>Bacteria</taxon>
        <taxon>Bacillati</taxon>
        <taxon>Cyanobacteriota</taxon>
        <taxon>Cyanophyceae</taxon>
        <taxon>Nostocales</taxon>
        <taxon>Nostocaceae</taxon>
        <taxon>Anabaena</taxon>
        <taxon>Anabaena azotica</taxon>
    </lineage>
</organism>
<keyword evidence="2" id="KW-0378">Hydrolase</keyword>
<reference evidence="2 3" key="1">
    <citation type="journal article" date="2020" name="ISME J.">
        <title>Comparative genomics reveals insights into cyanobacterial evolution and habitat adaptation.</title>
        <authorList>
            <person name="Chen M.Y."/>
            <person name="Teng W.K."/>
            <person name="Zhao L."/>
            <person name="Hu C.X."/>
            <person name="Zhou Y.K."/>
            <person name="Han B.P."/>
            <person name="Song L.R."/>
            <person name="Shu W.S."/>
        </authorList>
    </citation>
    <scope>NUCLEOTIDE SEQUENCE [LARGE SCALE GENOMIC DNA]</scope>
    <source>
        <strain evidence="2 3">FACHB-119</strain>
    </source>
</reference>
<dbReference type="InterPro" id="IPR012296">
    <property type="entry name" value="Nuclease_put_TT1808"/>
</dbReference>
<keyword evidence="3" id="KW-1185">Reference proteome</keyword>
<protein>
    <submittedName>
        <fullName evidence="2">Uma2 family endonuclease</fullName>
    </submittedName>
</protein>
<dbReference type="Pfam" id="PF05685">
    <property type="entry name" value="Uma2"/>
    <property type="match status" value="1"/>
</dbReference>
<evidence type="ECO:0000259" key="1">
    <source>
        <dbReference type="Pfam" id="PF05685"/>
    </source>
</evidence>
<evidence type="ECO:0000313" key="2">
    <source>
        <dbReference type="EMBL" id="MBD2499391.1"/>
    </source>
</evidence>
<dbReference type="InterPro" id="IPR011335">
    <property type="entry name" value="Restrct_endonuc-II-like"/>
</dbReference>
<keyword evidence="2" id="KW-0255">Endonuclease</keyword>
<keyword evidence="2" id="KW-0540">Nuclease</keyword>
<dbReference type="Gene3D" id="3.90.1570.10">
    <property type="entry name" value="tt1808, chain A"/>
    <property type="match status" value="1"/>
</dbReference>
<proteinExistence type="predicted"/>
<name>A0ABR8CZ11_9NOST</name>
<dbReference type="SUPFAM" id="SSF52980">
    <property type="entry name" value="Restriction endonuclease-like"/>
    <property type="match status" value="1"/>
</dbReference>
<dbReference type="PANTHER" id="PTHR36558:SF1">
    <property type="entry name" value="RESTRICTION ENDONUCLEASE DOMAIN-CONTAINING PROTEIN-RELATED"/>
    <property type="match status" value="1"/>
</dbReference>
<accession>A0ABR8CZ11</accession>
<dbReference type="GO" id="GO:0004519">
    <property type="term" value="F:endonuclease activity"/>
    <property type="evidence" value="ECO:0007669"/>
    <property type="project" value="UniProtKB-KW"/>
</dbReference>
<sequence>MQVATQKRLYTPEEYLELEKKAEFKSEYRDGEIIPMTGGTTNHNKIAFNFAFALKSALRGQKYEIYIADVRLWIPRYRQYTYPDVMLIQGEPAYTETNTTTVMNPSLIVEVLSKSTNNYDQGDKFLYYRSIPEFQEYILIDQYEYRVMQYVKTATGQWLFTELEGESANLSVQTVSLQVSLLELYEQVSFNESGDEE</sequence>
<dbReference type="RefSeq" id="WP_190466142.1">
    <property type="nucleotide sequence ID" value="NZ_JACJSG010000002.1"/>
</dbReference>
<dbReference type="EMBL" id="JACJSG010000002">
    <property type="protein sequence ID" value="MBD2499391.1"/>
    <property type="molecule type" value="Genomic_DNA"/>
</dbReference>
<dbReference type="CDD" id="cd06260">
    <property type="entry name" value="DUF820-like"/>
    <property type="match status" value="1"/>
</dbReference>
<feature type="domain" description="Putative restriction endonuclease" evidence="1">
    <location>
        <begin position="12"/>
        <end position="175"/>
    </location>
</feature>
<evidence type="ECO:0000313" key="3">
    <source>
        <dbReference type="Proteomes" id="UP000661112"/>
    </source>
</evidence>
<dbReference type="Proteomes" id="UP000661112">
    <property type="component" value="Unassembled WGS sequence"/>
</dbReference>
<dbReference type="PANTHER" id="PTHR36558">
    <property type="entry name" value="GLR1098 PROTEIN"/>
    <property type="match status" value="1"/>
</dbReference>